<dbReference type="InterPro" id="IPR002491">
    <property type="entry name" value="ABC_transptr_periplasmic_BD"/>
</dbReference>
<reference evidence="4 5" key="1">
    <citation type="submission" date="2016-01" db="EMBL/GenBank/DDBJ databases">
        <title>Use of Whole Genome Sequencing to ascertain that Brevibacterium massiliense (Roux, Raoult 2009) is a later heterotypic synonym of Brevibacterium ravenspurgense (Mages 2008).</title>
        <authorList>
            <person name="Bernier A.-M."/>
            <person name="Burdz T."/>
            <person name="Huynh C."/>
            <person name="Pachecho A.L."/>
            <person name="Wiebe D."/>
            <person name="Bonner C."/>
            <person name="Bernard K."/>
        </authorList>
    </citation>
    <scope>NUCLEOTIDE SEQUENCE [LARGE SCALE GENOMIC DNA]</scope>
    <source>
        <strain evidence="4 5">CCUG56047</strain>
    </source>
</reference>
<dbReference type="AlphaFoldDB" id="A0A150HAU1"/>
<evidence type="ECO:0000256" key="2">
    <source>
        <dbReference type="SAM" id="MobiDB-lite"/>
    </source>
</evidence>
<comment type="caution">
    <text evidence="4">The sequence shown here is derived from an EMBL/GenBank/DDBJ whole genome shotgun (WGS) entry which is preliminary data.</text>
</comment>
<dbReference type="EMBL" id="LQQC01000005">
    <property type="protein sequence ID" value="KXZ59247.1"/>
    <property type="molecule type" value="Genomic_DNA"/>
</dbReference>
<accession>A0A150HAU1</accession>
<evidence type="ECO:0000259" key="3">
    <source>
        <dbReference type="PROSITE" id="PS50983"/>
    </source>
</evidence>
<keyword evidence="5" id="KW-1185">Reference proteome</keyword>
<evidence type="ECO:0000313" key="4">
    <source>
        <dbReference type="EMBL" id="KXZ59247.1"/>
    </source>
</evidence>
<dbReference type="PROSITE" id="PS50983">
    <property type="entry name" value="FE_B12_PBP"/>
    <property type="match status" value="1"/>
</dbReference>
<dbReference type="PATRIC" id="fig|479117.4.peg.494"/>
<sequence length="423" mass="44866">MKLNSRAWRRAEEPGRPGGLNRALRRMPRRRKRRAAATAALLAVGLFLWNNGLHNVGTLNVAHSQQCVPPPATSAAQLPNIPDVPSSEKRPVSKIHGPTTAYTQASEIRPIADFADQQQTLPVTVTSDDGPEQTVRDTSRILALNQNGGLAAAVVGLGLGCNLVGRDVSTQMSSLMPGQKELPLVTQNGHELNAEAILNLAPTVVLTDSTIGPYDVQLQLRNAGIPVVFIPSATEDGVQGVSPQIVAVAKALGLQDAGEQLAKRVDKEIAETQKRIQALAPDNPADRPRTVFLYLRGDIYYWFGKGSGADSLIQAIGGRDVATEVGFAGMSPTNAEALVKAAPDVILVMTKGLESVGGIDEALKLPGIAQTPAGKHRRIVDMSDYEVMSFGPRTAEVIAALGTAVHAPEYAYVPQEKSAEADA</sequence>
<gene>
    <name evidence="4" type="primary">hmuT</name>
    <name evidence="4" type="ORF">Bravens_00494</name>
</gene>
<evidence type="ECO:0000313" key="5">
    <source>
        <dbReference type="Proteomes" id="UP000243589"/>
    </source>
</evidence>
<comment type="similarity">
    <text evidence="1">Belongs to the bacterial solute-binding protein 8 family.</text>
</comment>
<dbReference type="PANTHER" id="PTHR30535">
    <property type="entry name" value="VITAMIN B12-BINDING PROTEIN"/>
    <property type="match status" value="1"/>
</dbReference>
<feature type="region of interest" description="Disordered" evidence="2">
    <location>
        <begin position="1"/>
        <end position="22"/>
    </location>
</feature>
<evidence type="ECO:0000256" key="1">
    <source>
        <dbReference type="ARBA" id="ARBA00008814"/>
    </source>
</evidence>
<dbReference type="Gene3D" id="3.40.50.1980">
    <property type="entry name" value="Nitrogenase molybdenum iron protein domain"/>
    <property type="match status" value="2"/>
</dbReference>
<dbReference type="SUPFAM" id="SSF53807">
    <property type="entry name" value="Helical backbone' metal receptor"/>
    <property type="match status" value="1"/>
</dbReference>
<feature type="domain" description="Fe/B12 periplasmic-binding" evidence="3">
    <location>
        <begin position="140"/>
        <end position="409"/>
    </location>
</feature>
<dbReference type="Proteomes" id="UP000243589">
    <property type="component" value="Unassembled WGS sequence"/>
</dbReference>
<dbReference type="Pfam" id="PF01497">
    <property type="entry name" value="Peripla_BP_2"/>
    <property type="match status" value="1"/>
</dbReference>
<protein>
    <submittedName>
        <fullName evidence="4">Hemin-binding periplasmic protein HmuT</fullName>
    </submittedName>
</protein>
<dbReference type="PANTHER" id="PTHR30535:SF4">
    <property type="entry name" value="HEMIN-BINDING PERIPLASMIC PROTEIN HMUT"/>
    <property type="match status" value="1"/>
</dbReference>
<proteinExistence type="inferred from homology"/>
<name>A0A150HAU1_9MICO</name>
<organism evidence="4 5">
    <name type="scientific">Brevibacterium ravenspurgense</name>
    <dbReference type="NCBI Taxonomy" id="479117"/>
    <lineage>
        <taxon>Bacteria</taxon>
        <taxon>Bacillati</taxon>
        <taxon>Actinomycetota</taxon>
        <taxon>Actinomycetes</taxon>
        <taxon>Micrococcales</taxon>
        <taxon>Brevibacteriaceae</taxon>
        <taxon>Brevibacterium</taxon>
    </lineage>
</organism>
<dbReference type="InterPro" id="IPR050902">
    <property type="entry name" value="ABC_Transporter_SBP"/>
</dbReference>